<feature type="coiled-coil region" evidence="1">
    <location>
        <begin position="51"/>
        <end position="133"/>
    </location>
</feature>
<gene>
    <name evidence="4" type="ORF">GCM10010124_10390</name>
</gene>
<dbReference type="InterPro" id="IPR052376">
    <property type="entry name" value="Oxidative_Scav/Glycosyltrans"/>
</dbReference>
<reference evidence="4" key="1">
    <citation type="journal article" date="2014" name="Int. J. Syst. Evol. Microbiol.">
        <title>Complete genome sequence of Corynebacterium casei LMG S-19264T (=DSM 44701T), isolated from a smear-ripened cheese.</title>
        <authorList>
            <consortium name="US DOE Joint Genome Institute (JGI-PGF)"/>
            <person name="Walter F."/>
            <person name="Albersmeier A."/>
            <person name="Kalinowski J."/>
            <person name="Ruckert C."/>
        </authorList>
    </citation>
    <scope>NUCLEOTIDE SEQUENCE</scope>
    <source>
        <strain evidence="4">JCM 3091</strain>
    </source>
</reference>
<evidence type="ECO:0000259" key="3">
    <source>
        <dbReference type="Pfam" id="PF24481"/>
    </source>
</evidence>
<evidence type="ECO:0000313" key="5">
    <source>
        <dbReference type="Proteomes" id="UP000662200"/>
    </source>
</evidence>
<feature type="domain" description="C4-type zinc ribbon" evidence="2">
    <location>
        <begin position="204"/>
        <end position="238"/>
    </location>
</feature>
<keyword evidence="1" id="KW-0175">Coiled coil</keyword>
<dbReference type="EMBL" id="BMQC01000002">
    <property type="protein sequence ID" value="GGK19709.1"/>
    <property type="molecule type" value="Genomic_DNA"/>
</dbReference>
<dbReference type="AlphaFoldDB" id="A0A8J3BJP9"/>
<reference evidence="4" key="2">
    <citation type="submission" date="2020-09" db="EMBL/GenBank/DDBJ databases">
        <authorList>
            <person name="Sun Q."/>
            <person name="Ohkuma M."/>
        </authorList>
    </citation>
    <scope>NUCLEOTIDE SEQUENCE</scope>
    <source>
        <strain evidence="4">JCM 3091</strain>
    </source>
</reference>
<dbReference type="RefSeq" id="WP_189113000.1">
    <property type="nucleotide sequence ID" value="NZ_BMQC01000002.1"/>
</dbReference>
<dbReference type="Proteomes" id="UP000662200">
    <property type="component" value="Unassembled WGS sequence"/>
</dbReference>
<evidence type="ECO:0000259" key="2">
    <source>
        <dbReference type="Pfam" id="PF02591"/>
    </source>
</evidence>
<dbReference type="PANTHER" id="PTHR39082:SF1">
    <property type="entry name" value="SCAVENGER RECEPTOR CLASS A MEMBER 3"/>
    <property type="match status" value="1"/>
</dbReference>
<dbReference type="PANTHER" id="PTHR39082">
    <property type="entry name" value="PHOSPHOLIPASE C-BETA-2-RELATED"/>
    <property type="match status" value="1"/>
</dbReference>
<proteinExistence type="predicted"/>
<evidence type="ECO:0000256" key="1">
    <source>
        <dbReference type="SAM" id="Coils"/>
    </source>
</evidence>
<comment type="caution">
    <text evidence="4">The sequence shown here is derived from an EMBL/GenBank/DDBJ whole genome shotgun (WGS) entry which is preliminary data.</text>
</comment>
<accession>A0A8J3BJP9</accession>
<dbReference type="Pfam" id="PF02591">
    <property type="entry name" value="Zn_ribbon_9"/>
    <property type="match status" value="1"/>
</dbReference>
<name>A0A8J3BJP9_9ACTN</name>
<protein>
    <recommendedName>
        <fullName evidence="6">C4-type zinc ribbon domain-containing protein</fullName>
    </recommendedName>
</protein>
<evidence type="ECO:0008006" key="6">
    <source>
        <dbReference type="Google" id="ProtNLM"/>
    </source>
</evidence>
<dbReference type="Pfam" id="PF24481">
    <property type="entry name" value="CT398_CC"/>
    <property type="match status" value="1"/>
</dbReference>
<dbReference type="Gene3D" id="1.10.287.1490">
    <property type="match status" value="1"/>
</dbReference>
<sequence>MKAAPAAQLRLLDLQAVDTTLAQLAHRRRHLPEHAALDALALQVSKQEDARVRAQVTVDDLDRDIARLESDVDQVRARRAKDEDRLVAGGLPARELTALQHEVTSLQRRQSELEDAELALMEQRETAQAALDEVLGQLAASRAEREAAQVRRDEALAAIAKDEKFQELARRPLLAELPADLLALYDKVRETSGGLAAAAIHAGRCGGCRIEFSGGEKARIQGLAPDEVIRCEDCRRIMVRTPESGL</sequence>
<keyword evidence="5" id="KW-1185">Reference proteome</keyword>
<dbReference type="InterPro" id="IPR003743">
    <property type="entry name" value="Zf-RING_7"/>
</dbReference>
<feature type="domain" description="CT398-like coiled coil hairpin" evidence="3">
    <location>
        <begin position="14"/>
        <end position="193"/>
    </location>
</feature>
<organism evidence="4 5">
    <name type="scientific">Pilimelia terevasa</name>
    <dbReference type="NCBI Taxonomy" id="53372"/>
    <lineage>
        <taxon>Bacteria</taxon>
        <taxon>Bacillati</taxon>
        <taxon>Actinomycetota</taxon>
        <taxon>Actinomycetes</taxon>
        <taxon>Micromonosporales</taxon>
        <taxon>Micromonosporaceae</taxon>
        <taxon>Pilimelia</taxon>
    </lineage>
</organism>
<evidence type="ECO:0000313" key="4">
    <source>
        <dbReference type="EMBL" id="GGK19709.1"/>
    </source>
</evidence>
<dbReference type="InterPro" id="IPR056003">
    <property type="entry name" value="CT398_CC_hairpin"/>
</dbReference>